<evidence type="ECO:0000313" key="2">
    <source>
        <dbReference type="Proteomes" id="UP000323067"/>
    </source>
</evidence>
<evidence type="ECO:0000313" key="1">
    <source>
        <dbReference type="EMBL" id="ATY63843.1"/>
    </source>
</evidence>
<dbReference type="EMBL" id="CP023325">
    <property type="protein sequence ID" value="ATY63843.1"/>
    <property type="molecule type" value="Genomic_DNA"/>
</dbReference>
<dbReference type="Proteomes" id="UP000323067">
    <property type="component" value="Chromosome v"/>
</dbReference>
<accession>A0A2H4SL52</accession>
<dbReference type="AlphaFoldDB" id="A0A2H4SL52"/>
<name>A0A2H4SL52_CORMI</name>
<sequence length="68" mass="7379">MACQATVSDGHVQCILILIGTAYFCKLLTVRHCHMNGRSRFLLKSSVVRLNICVSELSVGATPLPHAP</sequence>
<organism evidence="1 2">
    <name type="scientific">Cordyceps militaris</name>
    <name type="common">Caterpillar fungus</name>
    <name type="synonym">Clavaria militaris</name>
    <dbReference type="NCBI Taxonomy" id="73501"/>
    <lineage>
        <taxon>Eukaryota</taxon>
        <taxon>Fungi</taxon>
        <taxon>Dikarya</taxon>
        <taxon>Ascomycota</taxon>
        <taxon>Pezizomycotina</taxon>
        <taxon>Sordariomycetes</taxon>
        <taxon>Hypocreomycetidae</taxon>
        <taxon>Hypocreales</taxon>
        <taxon>Cordycipitaceae</taxon>
        <taxon>Cordyceps</taxon>
    </lineage>
</organism>
<reference evidence="1 2" key="1">
    <citation type="journal article" date="2017" name="BMC Genomics">
        <title>Chromosome level assembly and secondary metabolite potential of the parasitic fungus Cordyceps militaris.</title>
        <authorList>
            <person name="Kramer G.J."/>
            <person name="Nodwell J.R."/>
        </authorList>
    </citation>
    <scope>NUCLEOTIDE SEQUENCE [LARGE SCALE GENOMIC DNA]</scope>
    <source>
        <strain evidence="1 2">ATCC 34164</strain>
    </source>
</reference>
<gene>
    <name evidence="1" type="ORF">A9K55_003943</name>
</gene>
<dbReference type="VEuPathDB" id="FungiDB:CCM_04874"/>
<protein>
    <submittedName>
        <fullName evidence="1">Uncharacterized protein</fullName>
    </submittedName>
</protein>
<dbReference type="VEuPathDB" id="FungiDB:A9K55_003943"/>
<proteinExistence type="predicted"/>